<keyword evidence="2" id="KW-1133">Transmembrane helix</keyword>
<dbReference type="Proteomes" id="UP001168972">
    <property type="component" value="Unassembled WGS sequence"/>
</dbReference>
<evidence type="ECO:0000256" key="1">
    <source>
        <dbReference type="SAM" id="MobiDB-lite"/>
    </source>
</evidence>
<reference evidence="3" key="2">
    <citation type="submission" date="2023-03" db="EMBL/GenBank/DDBJ databases">
        <authorList>
            <person name="Inwood S.N."/>
            <person name="Skelly J.G."/>
            <person name="Guhlin J."/>
            <person name="Harrop T.W.R."/>
            <person name="Goldson S.G."/>
            <person name="Dearden P.K."/>
        </authorList>
    </citation>
    <scope>NUCLEOTIDE SEQUENCE</scope>
    <source>
        <strain evidence="3">Lincoln</strain>
        <tissue evidence="3">Whole body</tissue>
    </source>
</reference>
<keyword evidence="4" id="KW-1185">Reference proteome</keyword>
<protein>
    <submittedName>
        <fullName evidence="3">Uncharacterized protein</fullName>
    </submittedName>
</protein>
<reference evidence="3" key="1">
    <citation type="journal article" date="2023" name="bioRxiv">
        <title>Scaffold-level genome assemblies of two parasitoid biocontrol wasps reveal the parthenogenesis mechanism and an associated novel virus.</title>
        <authorList>
            <person name="Inwood S."/>
            <person name="Skelly J."/>
            <person name="Guhlin J."/>
            <person name="Harrop T."/>
            <person name="Goldson S."/>
            <person name="Dearden P."/>
        </authorList>
    </citation>
    <scope>NUCLEOTIDE SEQUENCE</scope>
    <source>
        <strain evidence="3">Lincoln</strain>
        <tissue evidence="3">Whole body</tissue>
    </source>
</reference>
<keyword evidence="2" id="KW-0472">Membrane</keyword>
<evidence type="ECO:0000256" key="2">
    <source>
        <dbReference type="SAM" id="Phobius"/>
    </source>
</evidence>
<gene>
    <name evidence="3" type="ORF">PV327_006941</name>
</gene>
<name>A0AA39F5B9_MICHY</name>
<feature type="region of interest" description="Disordered" evidence="1">
    <location>
        <begin position="177"/>
        <end position="197"/>
    </location>
</feature>
<evidence type="ECO:0000313" key="3">
    <source>
        <dbReference type="EMBL" id="KAK0163236.1"/>
    </source>
</evidence>
<dbReference type="AlphaFoldDB" id="A0AA39F5B9"/>
<dbReference type="EMBL" id="JAQQBR010001833">
    <property type="protein sequence ID" value="KAK0163236.1"/>
    <property type="molecule type" value="Genomic_DNA"/>
</dbReference>
<organism evidence="3 4">
    <name type="scientific">Microctonus hyperodae</name>
    <name type="common">Parasitoid wasp</name>
    <dbReference type="NCBI Taxonomy" id="165561"/>
    <lineage>
        <taxon>Eukaryota</taxon>
        <taxon>Metazoa</taxon>
        <taxon>Ecdysozoa</taxon>
        <taxon>Arthropoda</taxon>
        <taxon>Hexapoda</taxon>
        <taxon>Insecta</taxon>
        <taxon>Pterygota</taxon>
        <taxon>Neoptera</taxon>
        <taxon>Endopterygota</taxon>
        <taxon>Hymenoptera</taxon>
        <taxon>Apocrita</taxon>
        <taxon>Ichneumonoidea</taxon>
        <taxon>Braconidae</taxon>
        <taxon>Euphorinae</taxon>
        <taxon>Microctonus</taxon>
    </lineage>
</organism>
<comment type="caution">
    <text evidence="3">The sequence shown here is derived from an EMBL/GenBank/DDBJ whole genome shotgun (WGS) entry which is preliminary data.</text>
</comment>
<keyword evidence="2" id="KW-0812">Transmembrane</keyword>
<sequence length="197" mass="21945">MASGDAENMELHMEMFILEGAATPKKTSSATDAQHLLSIPYLCDFVLTLTKFLALPILIILAFQFCQGIINIYLTVIFINEHRDNLARKIASITMVLGWLLIRMMNILFILDVCDSTCAEANRIANVSHETWASGALNGFKEEFNIFSHRLLRKRLEIKLFGAIALNYELQYKEHSAGGTSPTGPNKGHFLGADAPQ</sequence>
<feature type="transmembrane region" description="Helical" evidence="2">
    <location>
        <begin position="52"/>
        <end position="78"/>
    </location>
</feature>
<evidence type="ECO:0000313" key="4">
    <source>
        <dbReference type="Proteomes" id="UP001168972"/>
    </source>
</evidence>
<proteinExistence type="predicted"/>
<accession>A0AA39F5B9</accession>